<dbReference type="PROSITE" id="PS50931">
    <property type="entry name" value="HTH_LYSR"/>
    <property type="match status" value="1"/>
</dbReference>
<dbReference type="Gene3D" id="1.10.10.10">
    <property type="entry name" value="Winged helix-like DNA-binding domain superfamily/Winged helix DNA-binding domain"/>
    <property type="match status" value="1"/>
</dbReference>
<evidence type="ECO:0000313" key="7">
    <source>
        <dbReference type="Proteomes" id="UP000016521"/>
    </source>
</evidence>
<dbReference type="InterPro" id="IPR000847">
    <property type="entry name" value="LysR_HTH_N"/>
</dbReference>
<dbReference type="Pfam" id="PF03466">
    <property type="entry name" value="LysR_substrate"/>
    <property type="match status" value="1"/>
</dbReference>
<dbReference type="PANTHER" id="PTHR30537">
    <property type="entry name" value="HTH-TYPE TRANSCRIPTIONAL REGULATOR"/>
    <property type="match status" value="1"/>
</dbReference>
<keyword evidence="7" id="KW-1185">Reference proteome</keyword>
<protein>
    <recommendedName>
        <fullName evidence="5">HTH lysR-type domain-containing protein</fullName>
    </recommendedName>
</protein>
<dbReference type="RefSeq" id="WP_010377241.1">
    <property type="nucleotide sequence ID" value="NZ_CP011925.1"/>
</dbReference>
<dbReference type="InterPro" id="IPR058163">
    <property type="entry name" value="LysR-type_TF_proteobact-type"/>
</dbReference>
<evidence type="ECO:0000259" key="5">
    <source>
        <dbReference type="PROSITE" id="PS50931"/>
    </source>
</evidence>
<dbReference type="Proteomes" id="UP000016521">
    <property type="component" value="Chromosome II"/>
</dbReference>
<evidence type="ECO:0000256" key="1">
    <source>
        <dbReference type="ARBA" id="ARBA00009437"/>
    </source>
</evidence>
<sequence length="296" mass="33236">MNKLRRMMIFKGVVESGSLTKAAEKLSLSKSVISQHLKKLEEEIGTPLLYRNTRSQSLTNVGKDFYAYCLEISHLSELAWEKARSKQLVLAGQLTVTTSYALMQTIVAPALCKLIKTHPKIRLNLINEDRPLNLVERGIDLAVRVGKSADVEQSQQYIGSFRDVLYKAKDSEFNDTTAPYIANSWEGKVTNYEFIHTTQNIVKPLSFKAHHKTNSVSDTIGLIESGLGIGLVPEIIAFNNHNLERVDPEFELEKVEVFCIHKGSTDVPATIRIAQSAIKSYMDAHQFVLKNAAMHY</sequence>
<name>A0ABM6NMY3_PSEO7</name>
<organism evidence="6 7">
    <name type="scientific">Pseudoalteromonas piscicida</name>
    <dbReference type="NCBI Taxonomy" id="43662"/>
    <lineage>
        <taxon>Bacteria</taxon>
        <taxon>Pseudomonadati</taxon>
        <taxon>Pseudomonadota</taxon>
        <taxon>Gammaproteobacteria</taxon>
        <taxon>Alteromonadales</taxon>
        <taxon>Pseudoalteromonadaceae</taxon>
        <taxon>Pseudoalteromonas</taxon>
    </lineage>
</organism>
<proteinExistence type="inferred from homology"/>
<dbReference type="PANTHER" id="PTHR30537:SF30">
    <property type="entry name" value="TRANSCRIPTIONAL REGULATOR-RELATED"/>
    <property type="match status" value="1"/>
</dbReference>
<dbReference type="PRINTS" id="PR00039">
    <property type="entry name" value="HTHLYSR"/>
</dbReference>
<keyword evidence="2" id="KW-0805">Transcription regulation</keyword>
<dbReference type="InterPro" id="IPR005119">
    <property type="entry name" value="LysR_subst-bd"/>
</dbReference>
<dbReference type="InterPro" id="IPR036390">
    <property type="entry name" value="WH_DNA-bd_sf"/>
</dbReference>
<feature type="domain" description="HTH lysR-type" evidence="5">
    <location>
        <begin position="1"/>
        <end position="59"/>
    </location>
</feature>
<dbReference type="Gene3D" id="3.40.190.290">
    <property type="match status" value="1"/>
</dbReference>
<keyword evidence="3" id="KW-0238">DNA-binding</keyword>
<gene>
    <name evidence="6" type="ORF">PPIS_b1260</name>
</gene>
<reference evidence="6 7" key="1">
    <citation type="submission" date="2015-06" db="EMBL/GenBank/DDBJ databases">
        <authorList>
            <person name="Xie B.-B."/>
            <person name="Rong J.-C."/>
            <person name="Qin Q.-L."/>
            <person name="Zhang Y.-Z."/>
        </authorList>
    </citation>
    <scope>NUCLEOTIDE SEQUENCE [LARGE SCALE GENOMIC DNA]</scope>
    <source>
        <strain evidence="6 7">JCM 20779</strain>
    </source>
</reference>
<evidence type="ECO:0000256" key="4">
    <source>
        <dbReference type="ARBA" id="ARBA00023163"/>
    </source>
</evidence>
<dbReference type="SUPFAM" id="SSF53850">
    <property type="entry name" value="Periplasmic binding protein-like II"/>
    <property type="match status" value="1"/>
</dbReference>
<comment type="similarity">
    <text evidence="1">Belongs to the LysR transcriptional regulatory family.</text>
</comment>
<keyword evidence="4" id="KW-0804">Transcription</keyword>
<dbReference type="Pfam" id="PF00126">
    <property type="entry name" value="HTH_1"/>
    <property type="match status" value="1"/>
</dbReference>
<accession>A0ABM6NMY3</accession>
<evidence type="ECO:0000313" key="6">
    <source>
        <dbReference type="EMBL" id="ATD10263.1"/>
    </source>
</evidence>
<dbReference type="InterPro" id="IPR036388">
    <property type="entry name" value="WH-like_DNA-bd_sf"/>
</dbReference>
<evidence type="ECO:0000256" key="3">
    <source>
        <dbReference type="ARBA" id="ARBA00023125"/>
    </source>
</evidence>
<evidence type="ECO:0000256" key="2">
    <source>
        <dbReference type="ARBA" id="ARBA00023015"/>
    </source>
</evidence>
<dbReference type="EMBL" id="CP011925">
    <property type="protein sequence ID" value="ATD10263.1"/>
    <property type="molecule type" value="Genomic_DNA"/>
</dbReference>
<dbReference type="SUPFAM" id="SSF46785">
    <property type="entry name" value="Winged helix' DNA-binding domain"/>
    <property type="match status" value="1"/>
</dbReference>